<gene>
    <name evidence="4" type="ORF">PHMEG_00016703</name>
</gene>
<reference evidence="5" key="1">
    <citation type="submission" date="2017-03" db="EMBL/GenBank/DDBJ databases">
        <title>Phytopthora megakarya and P. palmivora, two closely related causual agents of cacao black pod achieved similar genome size and gene model numbers by different mechanisms.</title>
        <authorList>
            <person name="Ali S."/>
            <person name="Shao J."/>
            <person name="Larry D.J."/>
            <person name="Kronmiller B."/>
            <person name="Shen D."/>
            <person name="Strem M.D."/>
            <person name="Melnick R.L."/>
            <person name="Guiltinan M.J."/>
            <person name="Tyler B.M."/>
            <person name="Meinhardt L.W."/>
            <person name="Bailey B.A."/>
        </authorList>
    </citation>
    <scope>NUCLEOTIDE SEQUENCE [LARGE SCALE GENOMIC DNA]</scope>
    <source>
        <strain evidence="5">zdho120</strain>
    </source>
</reference>
<proteinExistence type="predicted"/>
<keyword evidence="1" id="KW-0863">Zinc-finger</keyword>
<dbReference type="Proteomes" id="UP000198211">
    <property type="component" value="Unassembled WGS sequence"/>
</dbReference>
<dbReference type="PROSITE" id="PS50966">
    <property type="entry name" value="ZF_SWIM"/>
    <property type="match status" value="1"/>
</dbReference>
<dbReference type="GO" id="GO:0008270">
    <property type="term" value="F:zinc ion binding"/>
    <property type="evidence" value="ECO:0007669"/>
    <property type="project" value="UniProtKB-KW"/>
</dbReference>
<name>A0A225VZ84_9STRA</name>
<keyword evidence="1" id="KW-0862">Zinc</keyword>
<feature type="region of interest" description="Disordered" evidence="2">
    <location>
        <begin position="1"/>
        <end position="24"/>
    </location>
</feature>
<protein>
    <recommendedName>
        <fullName evidence="3">SWIM-type domain-containing protein</fullName>
    </recommendedName>
</protein>
<organism evidence="4 5">
    <name type="scientific">Phytophthora megakarya</name>
    <dbReference type="NCBI Taxonomy" id="4795"/>
    <lineage>
        <taxon>Eukaryota</taxon>
        <taxon>Sar</taxon>
        <taxon>Stramenopiles</taxon>
        <taxon>Oomycota</taxon>
        <taxon>Peronosporomycetes</taxon>
        <taxon>Peronosporales</taxon>
        <taxon>Peronosporaceae</taxon>
        <taxon>Phytophthora</taxon>
    </lineage>
</organism>
<evidence type="ECO:0000256" key="1">
    <source>
        <dbReference type="PROSITE-ProRule" id="PRU00325"/>
    </source>
</evidence>
<sequence length="173" mass="19845">MLFQRVSSESAAVKPFRESPEPPSTLRTRMRELAKDNLLIENGQFGFNEAEIVAIQAFPAKRVYVPSKKRTEEFMAVSAQMGTNYARMEVEGQPPIGWSVNVAKCTCGCRYWLRFGFCVHLLYALQRSALVDSMGHEVLFDRSRSWERTRHSERQSERRVGRTLRICPALALD</sequence>
<dbReference type="AlphaFoldDB" id="A0A225VZ84"/>
<dbReference type="InterPro" id="IPR007527">
    <property type="entry name" value="Znf_SWIM"/>
</dbReference>
<dbReference type="OrthoDB" id="124578at2759"/>
<evidence type="ECO:0000256" key="2">
    <source>
        <dbReference type="SAM" id="MobiDB-lite"/>
    </source>
</evidence>
<dbReference type="EMBL" id="NBNE01002442">
    <property type="protein sequence ID" value="OWZ10444.1"/>
    <property type="molecule type" value="Genomic_DNA"/>
</dbReference>
<keyword evidence="5" id="KW-1185">Reference proteome</keyword>
<evidence type="ECO:0000313" key="5">
    <source>
        <dbReference type="Proteomes" id="UP000198211"/>
    </source>
</evidence>
<comment type="caution">
    <text evidence="4">The sequence shown here is derived from an EMBL/GenBank/DDBJ whole genome shotgun (WGS) entry which is preliminary data.</text>
</comment>
<feature type="domain" description="SWIM-type" evidence="3">
    <location>
        <begin position="98"/>
        <end position="129"/>
    </location>
</feature>
<keyword evidence="1" id="KW-0479">Metal-binding</keyword>
<evidence type="ECO:0000313" key="4">
    <source>
        <dbReference type="EMBL" id="OWZ10444.1"/>
    </source>
</evidence>
<evidence type="ECO:0000259" key="3">
    <source>
        <dbReference type="PROSITE" id="PS50966"/>
    </source>
</evidence>
<accession>A0A225VZ84</accession>
<feature type="compositionally biased region" description="Polar residues" evidence="2">
    <location>
        <begin position="1"/>
        <end position="10"/>
    </location>
</feature>